<dbReference type="GO" id="GO:0032259">
    <property type="term" value="P:methylation"/>
    <property type="evidence" value="ECO:0007669"/>
    <property type="project" value="UniProtKB-KW"/>
</dbReference>
<proteinExistence type="predicted"/>
<dbReference type="CDD" id="cd02440">
    <property type="entry name" value="AdoMet_MTases"/>
    <property type="match status" value="1"/>
</dbReference>
<organism evidence="2 3">
    <name type="scientific">Roseiconus lacunae</name>
    <dbReference type="NCBI Taxonomy" id="2605694"/>
    <lineage>
        <taxon>Bacteria</taxon>
        <taxon>Pseudomonadati</taxon>
        <taxon>Planctomycetota</taxon>
        <taxon>Planctomycetia</taxon>
        <taxon>Pirellulales</taxon>
        <taxon>Pirellulaceae</taxon>
        <taxon>Roseiconus</taxon>
    </lineage>
</organism>
<protein>
    <submittedName>
        <fullName evidence="2">Class I SAM-dependent methyltransferase</fullName>
        <ecNumber evidence="2">2.1.-.-</ecNumber>
    </submittedName>
</protein>
<keyword evidence="2" id="KW-0808">Transferase</keyword>
<feature type="domain" description="Methyltransferase type 11" evidence="1">
    <location>
        <begin position="81"/>
        <end position="175"/>
    </location>
</feature>
<dbReference type="EMBL" id="JASZZN010000034">
    <property type="protein sequence ID" value="MDM4019241.1"/>
    <property type="molecule type" value="Genomic_DNA"/>
</dbReference>
<dbReference type="Proteomes" id="UP001239462">
    <property type="component" value="Unassembled WGS sequence"/>
</dbReference>
<comment type="caution">
    <text evidence="2">The sequence shown here is derived from an EMBL/GenBank/DDBJ whole genome shotgun (WGS) entry which is preliminary data.</text>
</comment>
<reference evidence="2 3" key="1">
    <citation type="submission" date="2023-06" db="EMBL/GenBank/DDBJ databases">
        <title>Roseiconus lacunae JC819 isolated from Gulf of Mannar region, Tamil Nadu.</title>
        <authorList>
            <person name="Pk S."/>
            <person name="Ch S."/>
            <person name="Ch V.R."/>
        </authorList>
    </citation>
    <scope>NUCLEOTIDE SEQUENCE [LARGE SCALE GENOMIC DNA]</scope>
    <source>
        <strain evidence="2 3">JC819</strain>
    </source>
</reference>
<keyword evidence="2" id="KW-0489">Methyltransferase</keyword>
<dbReference type="EC" id="2.1.-.-" evidence="2"/>
<dbReference type="InterPro" id="IPR029063">
    <property type="entry name" value="SAM-dependent_MTases_sf"/>
</dbReference>
<sequence length="275" mass="30713">MRNRSQSATDHFDTRLEALDATDFNRRAWDNIARSRHRWFTPAPADQILQAKAGEFSIRLTACKQIPQDWLGDIRGRRILALAAGGGHQGPILAAAGASVTVVDISEGQLEIDQRMADEHDLDLQTTRCDMADLGHFDDASFDMVINPCSVNFAPDVRPIWHETARVLRDGGVMIAGLIQPVNYLFDETARDDRKLTVRFQIPYSDLDLPDDERDRTIGPERPIDFGHTLTDLIGGQLDAGFHLTAIMEDTWGGDDVLSEHIATFLATRSIRVPR</sequence>
<gene>
    <name evidence="2" type="ORF">QTN89_27545</name>
</gene>
<dbReference type="Pfam" id="PF08241">
    <property type="entry name" value="Methyltransf_11"/>
    <property type="match status" value="1"/>
</dbReference>
<evidence type="ECO:0000313" key="2">
    <source>
        <dbReference type="EMBL" id="MDM4019241.1"/>
    </source>
</evidence>
<evidence type="ECO:0000259" key="1">
    <source>
        <dbReference type="Pfam" id="PF08241"/>
    </source>
</evidence>
<evidence type="ECO:0000313" key="3">
    <source>
        <dbReference type="Proteomes" id="UP001239462"/>
    </source>
</evidence>
<name>A0ABT7PSC7_9BACT</name>
<dbReference type="InterPro" id="IPR013216">
    <property type="entry name" value="Methyltransf_11"/>
</dbReference>
<dbReference type="Gene3D" id="3.40.50.150">
    <property type="entry name" value="Vaccinia Virus protein VP39"/>
    <property type="match status" value="1"/>
</dbReference>
<keyword evidence="3" id="KW-1185">Reference proteome</keyword>
<accession>A0ABT7PSC7</accession>
<dbReference type="SUPFAM" id="SSF53335">
    <property type="entry name" value="S-adenosyl-L-methionine-dependent methyltransferases"/>
    <property type="match status" value="1"/>
</dbReference>
<dbReference type="RefSeq" id="WP_289167330.1">
    <property type="nucleotide sequence ID" value="NZ_JASZZN010000034.1"/>
</dbReference>
<dbReference type="GO" id="GO:0008168">
    <property type="term" value="F:methyltransferase activity"/>
    <property type="evidence" value="ECO:0007669"/>
    <property type="project" value="UniProtKB-KW"/>
</dbReference>